<gene>
    <name evidence="3" type="ORF">PAM7971_02852</name>
</gene>
<sequence length="455" mass="50190">MSFRENLVKARSHIIFLVALAVGLVMVIGLEDMIAKNTNSQTMKLGPDLDPDLELKQVSSIAAFNDVTPLPLAIVGETSQADLAYAQIAWRYFENNTHPETGLVNSADKYPSTTMWETGSYFVAVISANLLGIIDEQEAKTRLSLTLNTLTKMRLFDDILPNKAYNVQTAELVDYANKPVERGLGWSALDIARLVGTLAQVTQHYPELAPKVSALLGHWDLSQMVEDGQMIGGNLSDGALRRDQEGRVGYGQYAAKAMMLFGYDMYRAYDAEEHLIIKDVLGQPIPVDDRLHRNVTPAFVVSEPYVFDGLEFGFDARSHRFATAIYKAQEARYTETGILTAVSESHLDEAPYFVYSSVWGGGAPWAVMTFQGERLDSKRTVTTKTAFAWYALFGTDYTKELVTTLAHLGDPERGWPEGIYEADGSTNGSTTTNTNAVILAALAFRAFGPLIRAKP</sequence>
<dbReference type="EMBL" id="FWFW01000010">
    <property type="protein sequence ID" value="SLN55479.1"/>
    <property type="molecule type" value="Genomic_DNA"/>
</dbReference>
<dbReference type="Proteomes" id="UP000193307">
    <property type="component" value="Unassembled WGS sequence"/>
</dbReference>
<evidence type="ECO:0000313" key="3">
    <source>
        <dbReference type="EMBL" id="SLN55479.1"/>
    </source>
</evidence>
<dbReference type="Pfam" id="PF11329">
    <property type="entry name" value="DUF3131"/>
    <property type="match status" value="1"/>
</dbReference>
<organism evidence="3 4">
    <name type="scientific">Pacificibacter marinus</name>
    <dbReference type="NCBI Taxonomy" id="658057"/>
    <lineage>
        <taxon>Bacteria</taxon>
        <taxon>Pseudomonadati</taxon>
        <taxon>Pseudomonadota</taxon>
        <taxon>Alphaproteobacteria</taxon>
        <taxon>Rhodobacterales</taxon>
        <taxon>Roseobacteraceae</taxon>
        <taxon>Pacificibacter</taxon>
    </lineage>
</organism>
<name>A0A1Y5T409_9RHOB</name>
<keyword evidence="1" id="KW-1133">Transmembrane helix</keyword>
<dbReference type="RefSeq" id="WP_085849963.1">
    <property type="nucleotide sequence ID" value="NZ_FNZV01000021.1"/>
</dbReference>
<accession>A0A1Y5T409</accession>
<reference evidence="3 4" key="1">
    <citation type="submission" date="2017-03" db="EMBL/GenBank/DDBJ databases">
        <authorList>
            <person name="Afonso C.L."/>
            <person name="Miller P.J."/>
            <person name="Scott M.A."/>
            <person name="Spackman E."/>
            <person name="Goraichik I."/>
            <person name="Dimitrov K.M."/>
            <person name="Suarez D.L."/>
            <person name="Swayne D.E."/>
        </authorList>
    </citation>
    <scope>NUCLEOTIDE SEQUENCE [LARGE SCALE GENOMIC DNA]</scope>
    <source>
        <strain evidence="3 4">CECT 7971</strain>
    </source>
</reference>
<dbReference type="InterPro" id="IPR021478">
    <property type="entry name" value="DUF3131"/>
</dbReference>
<proteinExistence type="predicted"/>
<dbReference type="AlphaFoldDB" id="A0A1Y5T409"/>
<evidence type="ECO:0000313" key="4">
    <source>
        <dbReference type="Proteomes" id="UP000193307"/>
    </source>
</evidence>
<keyword evidence="1" id="KW-0812">Transmembrane</keyword>
<dbReference type="STRING" id="658057.SAMN04488032_12113"/>
<dbReference type="Gene3D" id="1.50.10.140">
    <property type="match status" value="1"/>
</dbReference>
<evidence type="ECO:0000256" key="1">
    <source>
        <dbReference type="SAM" id="Phobius"/>
    </source>
</evidence>
<evidence type="ECO:0000259" key="2">
    <source>
        <dbReference type="Pfam" id="PF11329"/>
    </source>
</evidence>
<keyword evidence="1" id="KW-0472">Membrane</keyword>
<protein>
    <recommendedName>
        <fullName evidence="2">DUF3131 domain-containing protein</fullName>
    </recommendedName>
</protein>
<feature type="domain" description="DUF3131" evidence="2">
    <location>
        <begin position="85"/>
        <end position="447"/>
    </location>
</feature>
<dbReference type="OrthoDB" id="9147113at2"/>
<keyword evidence="4" id="KW-1185">Reference proteome</keyword>
<feature type="transmembrane region" description="Helical" evidence="1">
    <location>
        <begin position="12"/>
        <end position="30"/>
    </location>
</feature>